<dbReference type="Proteomes" id="UP001305421">
    <property type="component" value="Chromosome"/>
</dbReference>
<reference evidence="3 4" key="1">
    <citation type="submission" date="2022-12" db="EMBL/GenBank/DDBJ databases">
        <title>Two new species, Stenotrophomonas aracearum and Stenotrophomonas oahuensis, isolated from Anthurium (Araceae family) in Hawaii.</title>
        <authorList>
            <person name="Chunag S.C."/>
            <person name="Dobhal S."/>
            <person name="Alvarez A."/>
            <person name="Arif M."/>
        </authorList>
    </citation>
    <scope>NUCLEOTIDE SEQUENCE [LARGE SCALE GENOMIC DNA]</scope>
    <source>
        <strain evidence="3 4">A5588</strain>
    </source>
</reference>
<name>A0ABY9YFJ0_9GAMM</name>
<dbReference type="Pfam" id="PF11304">
    <property type="entry name" value="DUF3106"/>
    <property type="match status" value="1"/>
</dbReference>
<feature type="signal peptide" evidence="2">
    <location>
        <begin position="1"/>
        <end position="20"/>
    </location>
</feature>
<feature type="compositionally biased region" description="Basic and acidic residues" evidence="1">
    <location>
        <begin position="110"/>
        <end position="127"/>
    </location>
</feature>
<evidence type="ECO:0000256" key="2">
    <source>
        <dbReference type="SAM" id="SignalP"/>
    </source>
</evidence>
<protein>
    <submittedName>
        <fullName evidence="3">DUF3106 domain-containing protein</fullName>
    </submittedName>
</protein>
<feature type="region of interest" description="Disordered" evidence="1">
    <location>
        <begin position="104"/>
        <end position="143"/>
    </location>
</feature>
<gene>
    <name evidence="3" type="ORF">PDM28_03760</name>
</gene>
<evidence type="ECO:0000256" key="1">
    <source>
        <dbReference type="SAM" id="MobiDB-lite"/>
    </source>
</evidence>
<feature type="chain" id="PRO_5046723587" evidence="2">
    <location>
        <begin position="21"/>
        <end position="143"/>
    </location>
</feature>
<sequence length="143" mass="16931">MKPRLILALVLLWSSAASWAQTSALPEWDKLTPQQREALVAPVRDRWNNAAPPQRERMLQHGQRWQDMTPEQRELARRGRHRFENMSPEQREQARALFAQMRQMTPAQRDALRARWEKMTPEQRQEWLKANPVKDVPPPALPR</sequence>
<keyword evidence="2" id="KW-0732">Signal</keyword>
<organism evidence="3 4">
    <name type="scientific">Stenotrophomonas aracearum</name>
    <dbReference type="NCBI Taxonomy" id="3003272"/>
    <lineage>
        <taxon>Bacteria</taxon>
        <taxon>Pseudomonadati</taxon>
        <taxon>Pseudomonadota</taxon>
        <taxon>Gammaproteobacteria</taxon>
        <taxon>Lysobacterales</taxon>
        <taxon>Lysobacteraceae</taxon>
        <taxon>Stenotrophomonas</taxon>
    </lineage>
</organism>
<evidence type="ECO:0000313" key="4">
    <source>
        <dbReference type="Proteomes" id="UP001305421"/>
    </source>
</evidence>
<accession>A0ABY9YFJ0</accession>
<proteinExistence type="predicted"/>
<feature type="region of interest" description="Disordered" evidence="1">
    <location>
        <begin position="43"/>
        <end position="75"/>
    </location>
</feature>
<dbReference type="EMBL" id="CP115543">
    <property type="protein sequence ID" value="WNH49458.1"/>
    <property type="molecule type" value="Genomic_DNA"/>
</dbReference>
<keyword evidence="4" id="KW-1185">Reference proteome</keyword>
<dbReference type="RefSeq" id="WP_311183873.1">
    <property type="nucleotide sequence ID" value="NZ_CP115543.1"/>
</dbReference>
<dbReference type="InterPro" id="IPR021455">
    <property type="entry name" value="DUF3106"/>
</dbReference>
<evidence type="ECO:0000313" key="3">
    <source>
        <dbReference type="EMBL" id="WNH49458.1"/>
    </source>
</evidence>